<evidence type="ECO:0000256" key="2">
    <source>
        <dbReference type="SAM" id="SignalP"/>
    </source>
</evidence>
<dbReference type="InterPro" id="IPR036179">
    <property type="entry name" value="Ig-like_dom_sf"/>
</dbReference>
<keyword evidence="1" id="KW-1133">Transmembrane helix</keyword>
<protein>
    <recommendedName>
        <fullName evidence="5">Ig-like domain-containing protein</fullName>
    </recommendedName>
</protein>
<dbReference type="Ensembl" id="ENSSLUT00000057671.1">
    <property type="protein sequence ID" value="ENSSLUP00000056035.1"/>
    <property type="gene ID" value="ENSSLUG00000024190.1"/>
</dbReference>
<dbReference type="GeneTree" id="ENSGT01030000235428"/>
<dbReference type="SUPFAM" id="SSF48726">
    <property type="entry name" value="Immunoglobulin"/>
    <property type="match status" value="1"/>
</dbReference>
<dbReference type="AlphaFoldDB" id="A0A8D0AJW0"/>
<keyword evidence="4" id="KW-1185">Reference proteome</keyword>
<evidence type="ECO:0000313" key="3">
    <source>
        <dbReference type="Ensembl" id="ENSSLUP00000056035.1"/>
    </source>
</evidence>
<feature type="transmembrane region" description="Helical" evidence="1">
    <location>
        <begin position="90"/>
        <end position="110"/>
    </location>
</feature>
<keyword evidence="1" id="KW-0812">Transmembrane</keyword>
<reference evidence="3" key="2">
    <citation type="submission" date="2025-09" db="UniProtKB">
        <authorList>
            <consortium name="Ensembl"/>
        </authorList>
    </citation>
    <scope>IDENTIFICATION</scope>
</reference>
<feature type="chain" id="PRO_5034226345" description="Ig-like domain-containing protein" evidence="2">
    <location>
        <begin position="21"/>
        <end position="167"/>
    </location>
</feature>
<name>A0A8D0AJW0_SANLU</name>
<dbReference type="Gene3D" id="2.60.40.10">
    <property type="entry name" value="Immunoglobulins"/>
    <property type="match status" value="1"/>
</dbReference>
<sequence length="167" mass="18225">LKEFNSLSLLFVSGWISVSASESHTVEVQSSGDVTLMCSNMSSVSSVAFWFRLVNTSNVSCVSVMYNADTAQYCNGFQNGRFNMMNVSDSGLYLCGFYTSGNLLFSVTYLNVEGKLIRKSFVSFGNHSSVLLITLQNSLILGALTVLLLMIIIGLVVKNRKLQKGTS</sequence>
<accession>A0A8D0AJW0</accession>
<feature type="signal peptide" evidence="2">
    <location>
        <begin position="1"/>
        <end position="20"/>
    </location>
</feature>
<dbReference type="InterPro" id="IPR013783">
    <property type="entry name" value="Ig-like_fold"/>
</dbReference>
<reference evidence="3" key="1">
    <citation type="submission" date="2025-08" db="UniProtKB">
        <authorList>
            <consortium name="Ensembl"/>
        </authorList>
    </citation>
    <scope>IDENTIFICATION</scope>
</reference>
<evidence type="ECO:0000313" key="4">
    <source>
        <dbReference type="Proteomes" id="UP000694568"/>
    </source>
</evidence>
<evidence type="ECO:0008006" key="5">
    <source>
        <dbReference type="Google" id="ProtNLM"/>
    </source>
</evidence>
<keyword evidence="1" id="KW-0472">Membrane</keyword>
<feature type="transmembrane region" description="Helical" evidence="1">
    <location>
        <begin position="130"/>
        <end position="157"/>
    </location>
</feature>
<dbReference type="Proteomes" id="UP000694568">
    <property type="component" value="Unplaced"/>
</dbReference>
<keyword evidence="2" id="KW-0732">Signal</keyword>
<evidence type="ECO:0000256" key="1">
    <source>
        <dbReference type="SAM" id="Phobius"/>
    </source>
</evidence>
<proteinExistence type="predicted"/>
<organism evidence="3 4">
    <name type="scientific">Sander lucioperca</name>
    <name type="common">Pike-perch</name>
    <name type="synonym">Perca lucioperca</name>
    <dbReference type="NCBI Taxonomy" id="283035"/>
    <lineage>
        <taxon>Eukaryota</taxon>
        <taxon>Metazoa</taxon>
        <taxon>Chordata</taxon>
        <taxon>Craniata</taxon>
        <taxon>Vertebrata</taxon>
        <taxon>Euteleostomi</taxon>
        <taxon>Actinopterygii</taxon>
        <taxon>Neopterygii</taxon>
        <taxon>Teleostei</taxon>
        <taxon>Neoteleostei</taxon>
        <taxon>Acanthomorphata</taxon>
        <taxon>Eupercaria</taxon>
        <taxon>Perciformes</taxon>
        <taxon>Percoidei</taxon>
        <taxon>Percidae</taxon>
        <taxon>Luciopercinae</taxon>
        <taxon>Sander</taxon>
    </lineage>
</organism>